<dbReference type="InterPro" id="IPR046346">
    <property type="entry name" value="Aminoacid_DH-like_N_sf"/>
</dbReference>
<dbReference type="CDD" id="cd01065">
    <property type="entry name" value="NAD_bind_Shikimate_DH"/>
    <property type="match status" value="1"/>
</dbReference>
<comment type="similarity">
    <text evidence="3">Belongs to the shikimate kinase family.</text>
</comment>
<dbReference type="Gene3D" id="3.40.50.300">
    <property type="entry name" value="P-loop containing nucleotide triphosphate hydrolases"/>
    <property type="match status" value="1"/>
</dbReference>
<protein>
    <recommendedName>
        <fullName evidence="3">Shikimate kinase</fullName>
        <shortName evidence="3">SK</shortName>
        <ecNumber evidence="3">2.7.1.71</ecNumber>
    </recommendedName>
</protein>
<dbReference type="Gene3D" id="3.40.50.720">
    <property type="entry name" value="NAD(P)-binding Rossmann-like Domain"/>
    <property type="match status" value="1"/>
</dbReference>
<evidence type="ECO:0000313" key="5">
    <source>
        <dbReference type="EMBL" id="KRO03242.1"/>
    </source>
</evidence>
<comment type="cofactor">
    <cofactor evidence="3">
        <name>Mg(2+)</name>
        <dbReference type="ChEBI" id="CHEBI:18420"/>
    </cofactor>
    <text evidence="3">Binds 1 Mg(2+) ion per subunit.</text>
</comment>
<keyword evidence="3" id="KW-0963">Cytoplasm</keyword>
<dbReference type="Proteomes" id="UP000051927">
    <property type="component" value="Unassembled WGS sequence"/>
</dbReference>
<keyword evidence="3" id="KW-0460">Magnesium</keyword>
<keyword evidence="3" id="KW-0479">Metal-binding</keyword>
<comment type="catalytic activity">
    <reaction evidence="3">
        <text>shikimate + ATP = 3-phosphoshikimate + ADP + H(+)</text>
        <dbReference type="Rhea" id="RHEA:13121"/>
        <dbReference type="ChEBI" id="CHEBI:15378"/>
        <dbReference type="ChEBI" id="CHEBI:30616"/>
        <dbReference type="ChEBI" id="CHEBI:36208"/>
        <dbReference type="ChEBI" id="CHEBI:145989"/>
        <dbReference type="ChEBI" id="CHEBI:456216"/>
        <dbReference type="EC" id="2.7.1.71"/>
    </reaction>
</comment>
<dbReference type="InterPro" id="IPR036291">
    <property type="entry name" value="NAD(P)-bd_dom_sf"/>
</dbReference>
<keyword evidence="3" id="KW-0028">Amino-acid biosynthesis</keyword>
<dbReference type="GeneID" id="84903922"/>
<evidence type="ECO:0000256" key="2">
    <source>
        <dbReference type="ARBA" id="ARBA00023141"/>
    </source>
</evidence>
<dbReference type="RefSeq" id="WP_003148464.1">
    <property type="nucleotide sequence ID" value="NZ_JQCP01000001.1"/>
</dbReference>
<keyword evidence="3" id="KW-0547">Nucleotide-binding</keyword>
<keyword evidence="3" id="KW-0067">ATP-binding</keyword>
<keyword evidence="3" id="KW-0418">Kinase</keyword>
<evidence type="ECO:0000256" key="3">
    <source>
        <dbReference type="HAMAP-Rule" id="MF_00109"/>
    </source>
</evidence>
<reference evidence="5 6" key="1">
    <citation type="journal article" date="2015" name="Genome Announc.">
        <title>Expanding the biotechnology potential of lactobacilli through comparative genomics of 213 strains and associated genera.</title>
        <authorList>
            <person name="Sun Z."/>
            <person name="Harris H.M."/>
            <person name="McCann A."/>
            <person name="Guo C."/>
            <person name="Argimon S."/>
            <person name="Zhang W."/>
            <person name="Yang X."/>
            <person name="Jeffery I.B."/>
            <person name="Cooney J.C."/>
            <person name="Kagawa T.F."/>
            <person name="Liu W."/>
            <person name="Song Y."/>
            <person name="Salvetti E."/>
            <person name="Wrobel A."/>
            <person name="Rasinkangas P."/>
            <person name="Parkhill J."/>
            <person name="Rea M.C."/>
            <person name="O'Sullivan O."/>
            <person name="Ritari J."/>
            <person name="Douillard F.P."/>
            <person name="Paul Ross R."/>
            <person name="Yang R."/>
            <person name="Briner A.E."/>
            <person name="Felis G.E."/>
            <person name="de Vos W.M."/>
            <person name="Barrangou R."/>
            <person name="Klaenhammer T.R."/>
            <person name="Caufield P.W."/>
            <person name="Cui Y."/>
            <person name="Zhang H."/>
            <person name="O'Toole P.W."/>
        </authorList>
    </citation>
    <scope>NUCLEOTIDE SEQUENCE [LARGE SCALE GENOMIC DNA]</scope>
    <source>
        <strain evidence="5 6">DSM 7090</strain>
    </source>
</reference>
<sequence>MKEIPASYGLLGEHLAHSWSPEIHALLGTDSYALIEAAFDEVDAVFTSQNWKGLNVTIPYKQKALLSANVASEAARTIGAANTLVRYGNTVFAENTDAMGFHWLLERFARFTAGLSVHDFLNKKTVLVLGATGGAGRAVSYLCTKLGAYVVGVSRSTSLFSRHTLCNDWITYQDLTENHVPDCSRRVFLIVNCTPVGMYPACPKSPLPDGMLTAFPKLSGVIDLIYNPLRSGLILEAQRCGVATENGLGMLVAQAYAAHTLFQAPNAPARATRPTIELQQMDSKKIEAIESTLAQKMQNIVLIGMPGVGKTSTAVELSKLCGRPCVDIDVAIHDETGKTSSEILRAYGETYFRDIESRITRHVGSKTGSIIACGGGVVVRDVNYDYLKQNGHLVFLDRPIEGLSIKDRPLSALYDLKEIAQRRMPLYRAWKDTYFTCTGSPLTDARALKSLFLL</sequence>
<name>A0ABR5Q411_9ACTN</name>
<feature type="binding site" evidence="3">
    <location>
        <position position="423"/>
    </location>
    <ligand>
        <name>substrate</name>
    </ligand>
</feature>
<dbReference type="SUPFAM" id="SSF52540">
    <property type="entry name" value="P-loop containing nucleoside triphosphate hydrolases"/>
    <property type="match status" value="1"/>
</dbReference>
<dbReference type="HAMAP" id="MF_00109">
    <property type="entry name" value="Shikimate_kinase"/>
    <property type="match status" value="1"/>
</dbReference>
<gene>
    <name evidence="3" type="primary">aroK</name>
    <name evidence="5" type="ORF">IV60_GL000422</name>
</gene>
<accession>A0ABR5Q411</accession>
<organism evidence="5 6">
    <name type="scientific">Lancefieldella rimae</name>
    <dbReference type="NCBI Taxonomy" id="1383"/>
    <lineage>
        <taxon>Bacteria</taxon>
        <taxon>Bacillati</taxon>
        <taxon>Actinomycetota</taxon>
        <taxon>Coriobacteriia</taxon>
        <taxon>Coriobacteriales</taxon>
        <taxon>Atopobiaceae</taxon>
        <taxon>Lancefieldella</taxon>
    </lineage>
</organism>
<feature type="binding site" evidence="3">
    <location>
        <position position="408"/>
    </location>
    <ligand>
        <name>ATP</name>
        <dbReference type="ChEBI" id="CHEBI:30616"/>
    </ligand>
</feature>
<evidence type="ECO:0000256" key="1">
    <source>
        <dbReference type="ARBA" id="ARBA00004871"/>
    </source>
</evidence>
<evidence type="ECO:0000313" key="6">
    <source>
        <dbReference type="Proteomes" id="UP000051927"/>
    </source>
</evidence>
<dbReference type="EC" id="2.7.1.71" evidence="3"/>
<dbReference type="Gene3D" id="3.40.50.10860">
    <property type="entry name" value="Leucine Dehydrogenase, chain A, domain 1"/>
    <property type="match status" value="1"/>
</dbReference>
<comment type="pathway">
    <text evidence="1">Metabolic intermediate biosynthesis; chorismate biosynthesis; chorismate from D-erythrose 4-phosphate and phosphoenolpyruvate: step 4/7.</text>
</comment>
<feature type="binding site" evidence="3">
    <location>
        <position position="329"/>
    </location>
    <ligand>
        <name>substrate</name>
    </ligand>
</feature>
<feature type="binding site" evidence="3">
    <location>
        <position position="353"/>
    </location>
    <ligand>
        <name>substrate</name>
    </ligand>
</feature>
<dbReference type="PANTHER" id="PTHR21089">
    <property type="entry name" value="SHIKIMATE DEHYDROGENASE"/>
    <property type="match status" value="1"/>
</dbReference>
<dbReference type="InterPro" id="IPR031322">
    <property type="entry name" value="Shikimate/glucono_kinase"/>
</dbReference>
<dbReference type="InterPro" id="IPR013708">
    <property type="entry name" value="Shikimate_DH-bd_N"/>
</dbReference>
<keyword evidence="2 3" id="KW-0057">Aromatic amino acid biosynthesis</keyword>
<dbReference type="PRINTS" id="PR01100">
    <property type="entry name" value="SHIKIMTKNASE"/>
</dbReference>
<dbReference type="CDD" id="cd00464">
    <property type="entry name" value="SK"/>
    <property type="match status" value="1"/>
</dbReference>
<feature type="binding site" evidence="3">
    <location>
        <position position="375"/>
    </location>
    <ligand>
        <name>substrate</name>
    </ligand>
</feature>
<comment type="caution">
    <text evidence="3">Lacks conserved residue(s) required for the propagation of feature annotation.</text>
</comment>
<dbReference type="Pfam" id="PF08501">
    <property type="entry name" value="Shikimate_dh_N"/>
    <property type="match status" value="1"/>
</dbReference>
<dbReference type="SUPFAM" id="SSF51735">
    <property type="entry name" value="NAD(P)-binding Rossmann-fold domains"/>
    <property type="match status" value="1"/>
</dbReference>
<dbReference type="PANTHER" id="PTHR21089:SF1">
    <property type="entry name" value="BIFUNCTIONAL 3-DEHYDROQUINATE DEHYDRATASE_SHIKIMATE DEHYDROGENASE, CHLOROPLASTIC"/>
    <property type="match status" value="1"/>
</dbReference>
<dbReference type="InterPro" id="IPR027417">
    <property type="entry name" value="P-loop_NTPase"/>
</dbReference>
<proteinExistence type="inferred from homology"/>
<comment type="caution">
    <text evidence="5">The sequence shown here is derived from an EMBL/GenBank/DDBJ whole genome shotgun (WGS) entry which is preliminary data.</text>
</comment>
<comment type="pathway">
    <text evidence="3">Metabolic intermediate biosynthesis; chorismate biosynthesis; chorismate from D-erythrose 4-phosphate and phosphoenolpyruvate: step 5/7.</text>
</comment>
<dbReference type="InterPro" id="IPR000623">
    <property type="entry name" value="Shikimate_kinase/TSH1"/>
</dbReference>
<dbReference type="InterPro" id="IPR022893">
    <property type="entry name" value="Shikimate_DH_fam"/>
</dbReference>
<comment type="function">
    <text evidence="3">Catalyzes the specific phosphorylation of the 3-hydroxyl group of shikimic acid using ATP as a cosubstrate.</text>
</comment>
<feature type="binding site" evidence="3">
    <location>
        <begin position="307"/>
        <end position="312"/>
    </location>
    <ligand>
        <name>ATP</name>
        <dbReference type="ChEBI" id="CHEBI:30616"/>
    </ligand>
</feature>
<keyword evidence="3" id="KW-0808">Transferase</keyword>
<comment type="subcellular location">
    <subcellularLocation>
        <location evidence="3">Cytoplasm</location>
    </subcellularLocation>
</comment>
<feature type="binding site" evidence="3">
    <location>
        <position position="311"/>
    </location>
    <ligand>
        <name>Mg(2+)</name>
        <dbReference type="ChEBI" id="CHEBI:18420"/>
    </ligand>
</feature>
<evidence type="ECO:0000259" key="4">
    <source>
        <dbReference type="Pfam" id="PF08501"/>
    </source>
</evidence>
<dbReference type="Pfam" id="PF01202">
    <property type="entry name" value="SKI"/>
    <property type="match status" value="1"/>
</dbReference>
<keyword evidence="6" id="KW-1185">Reference proteome</keyword>
<comment type="subunit">
    <text evidence="3">Monomer.</text>
</comment>
<dbReference type="EMBL" id="JQCP01000001">
    <property type="protein sequence ID" value="KRO03242.1"/>
    <property type="molecule type" value="Genomic_DNA"/>
</dbReference>
<dbReference type="SUPFAM" id="SSF53223">
    <property type="entry name" value="Aminoacid dehydrogenase-like, N-terminal domain"/>
    <property type="match status" value="1"/>
</dbReference>
<feature type="domain" description="Shikimate dehydrogenase substrate binding N-terminal" evidence="4">
    <location>
        <begin position="10"/>
        <end position="84"/>
    </location>
</feature>